<evidence type="ECO:0008006" key="4">
    <source>
        <dbReference type="Google" id="ProtNLM"/>
    </source>
</evidence>
<keyword evidence="3" id="KW-1185">Reference proteome</keyword>
<evidence type="ECO:0000313" key="2">
    <source>
        <dbReference type="EMBL" id="KAG9233826.1"/>
    </source>
</evidence>
<name>A0A9P7YHR4_9HELO</name>
<feature type="signal peptide" evidence="1">
    <location>
        <begin position="1"/>
        <end position="20"/>
    </location>
</feature>
<evidence type="ECO:0000313" key="3">
    <source>
        <dbReference type="Proteomes" id="UP000824998"/>
    </source>
</evidence>
<gene>
    <name evidence="2" type="ORF">BJ875DRAFT_441889</name>
</gene>
<dbReference type="AlphaFoldDB" id="A0A9P7YHR4"/>
<comment type="caution">
    <text evidence="2">The sequence shown here is derived from an EMBL/GenBank/DDBJ whole genome shotgun (WGS) entry which is preliminary data.</text>
</comment>
<proteinExistence type="predicted"/>
<keyword evidence="1" id="KW-0732">Signal</keyword>
<feature type="chain" id="PRO_5040481602" description="Secreted protein" evidence="1">
    <location>
        <begin position="21"/>
        <end position="229"/>
    </location>
</feature>
<dbReference type="EMBL" id="MU251485">
    <property type="protein sequence ID" value="KAG9233826.1"/>
    <property type="molecule type" value="Genomic_DNA"/>
</dbReference>
<sequence length="229" mass="24472">MPPYIVSVLLSLLLLGATLAAPQKRSTPTVVPGPGQPSLEDLGVTSEQLYNFKLPTPPPPVGISPRAPQSSPGLVPTDPISGAPKNVTCTEDFPVDTYDALALYSYIYFRQFWKPGSSTTCGAKLQPIWGWQSIVTAGTAQLLVVSIGGSWTGELACADMQWHVYDMASVCGLDAKKDSFSAVWIGRSIHYTATDYGNGLMALVIRNTDFPATGQNFTLPAAVKLPPWA</sequence>
<organism evidence="2 3">
    <name type="scientific">Amylocarpus encephaloides</name>
    <dbReference type="NCBI Taxonomy" id="45428"/>
    <lineage>
        <taxon>Eukaryota</taxon>
        <taxon>Fungi</taxon>
        <taxon>Dikarya</taxon>
        <taxon>Ascomycota</taxon>
        <taxon>Pezizomycotina</taxon>
        <taxon>Leotiomycetes</taxon>
        <taxon>Helotiales</taxon>
        <taxon>Helotiales incertae sedis</taxon>
        <taxon>Amylocarpus</taxon>
    </lineage>
</organism>
<dbReference type="OrthoDB" id="3435307at2759"/>
<protein>
    <recommendedName>
        <fullName evidence="4">Secreted protein</fullName>
    </recommendedName>
</protein>
<reference evidence="2" key="1">
    <citation type="journal article" date="2021" name="IMA Fungus">
        <title>Genomic characterization of three marine fungi, including Emericellopsis atlantica sp. nov. with signatures of a generalist lifestyle and marine biomass degradation.</title>
        <authorList>
            <person name="Hagestad O.C."/>
            <person name="Hou L."/>
            <person name="Andersen J.H."/>
            <person name="Hansen E.H."/>
            <person name="Altermark B."/>
            <person name="Li C."/>
            <person name="Kuhnert E."/>
            <person name="Cox R.J."/>
            <person name="Crous P.W."/>
            <person name="Spatafora J.W."/>
            <person name="Lail K."/>
            <person name="Amirebrahimi M."/>
            <person name="Lipzen A."/>
            <person name="Pangilinan J."/>
            <person name="Andreopoulos W."/>
            <person name="Hayes R.D."/>
            <person name="Ng V."/>
            <person name="Grigoriev I.V."/>
            <person name="Jackson S.A."/>
            <person name="Sutton T.D.S."/>
            <person name="Dobson A.D.W."/>
            <person name="Rama T."/>
        </authorList>
    </citation>
    <scope>NUCLEOTIDE SEQUENCE</scope>
    <source>
        <strain evidence="2">TRa018bII</strain>
    </source>
</reference>
<accession>A0A9P7YHR4</accession>
<dbReference type="Proteomes" id="UP000824998">
    <property type="component" value="Unassembled WGS sequence"/>
</dbReference>
<evidence type="ECO:0000256" key="1">
    <source>
        <dbReference type="SAM" id="SignalP"/>
    </source>
</evidence>